<proteinExistence type="predicted"/>
<accession>A0AAW1C081</accession>
<organism evidence="1 2">
    <name type="scientific">Crotalus adamanteus</name>
    <name type="common">Eastern diamondback rattlesnake</name>
    <dbReference type="NCBI Taxonomy" id="8729"/>
    <lineage>
        <taxon>Eukaryota</taxon>
        <taxon>Metazoa</taxon>
        <taxon>Chordata</taxon>
        <taxon>Craniata</taxon>
        <taxon>Vertebrata</taxon>
        <taxon>Euteleostomi</taxon>
        <taxon>Lepidosauria</taxon>
        <taxon>Squamata</taxon>
        <taxon>Bifurcata</taxon>
        <taxon>Unidentata</taxon>
        <taxon>Episquamata</taxon>
        <taxon>Toxicofera</taxon>
        <taxon>Serpentes</taxon>
        <taxon>Colubroidea</taxon>
        <taxon>Viperidae</taxon>
        <taxon>Crotalinae</taxon>
        <taxon>Crotalus</taxon>
    </lineage>
</organism>
<dbReference type="AlphaFoldDB" id="A0AAW1C081"/>
<comment type="caution">
    <text evidence="1">The sequence shown here is derived from an EMBL/GenBank/DDBJ whole genome shotgun (WGS) entry which is preliminary data.</text>
</comment>
<sequence>MFSPRIAGSKFLGCLLSLRAKPKLLLGLVVGGGGRGEGRRRCSATRRSDVKCCQSKALFWAIAGGIHQLPLASPPAMSSEESYLAILCYLTNERKPYAPGTEGNLKHKIRKAATCSVMHGGTLYYQRQQQDQQCFAELKVVLQAERRTHLIWAAHFAQV</sequence>
<gene>
    <name evidence="1" type="ORF">NXF25_006539</name>
</gene>
<name>A0AAW1C081_CROAD</name>
<evidence type="ECO:0000313" key="1">
    <source>
        <dbReference type="EMBL" id="KAK9407765.1"/>
    </source>
</evidence>
<dbReference type="EMBL" id="JAOTOJ010000002">
    <property type="protein sequence ID" value="KAK9407765.1"/>
    <property type="molecule type" value="Genomic_DNA"/>
</dbReference>
<dbReference type="Proteomes" id="UP001474421">
    <property type="component" value="Unassembled WGS sequence"/>
</dbReference>
<keyword evidence="2" id="KW-1185">Reference proteome</keyword>
<reference evidence="1 2" key="1">
    <citation type="journal article" date="2024" name="Proc. Natl. Acad. Sci. U.S.A.">
        <title>The genetic regulatory architecture and epigenomic basis for age-related changes in rattlesnake venom.</title>
        <authorList>
            <person name="Hogan M.P."/>
            <person name="Holding M.L."/>
            <person name="Nystrom G.S."/>
            <person name="Colston T.J."/>
            <person name="Bartlett D.A."/>
            <person name="Mason A.J."/>
            <person name="Ellsworth S.A."/>
            <person name="Rautsaw R.M."/>
            <person name="Lawrence K.C."/>
            <person name="Strickland J.L."/>
            <person name="He B."/>
            <person name="Fraser P."/>
            <person name="Margres M.J."/>
            <person name="Gilbert D.M."/>
            <person name="Gibbs H.L."/>
            <person name="Parkinson C.L."/>
            <person name="Rokyta D.R."/>
        </authorList>
    </citation>
    <scope>NUCLEOTIDE SEQUENCE [LARGE SCALE GENOMIC DNA]</scope>
    <source>
        <strain evidence="1">DRR0105</strain>
    </source>
</reference>
<evidence type="ECO:0000313" key="2">
    <source>
        <dbReference type="Proteomes" id="UP001474421"/>
    </source>
</evidence>
<protein>
    <submittedName>
        <fullName evidence="1">Zinc finger and BTB domain-containing protein 11-like</fullName>
    </submittedName>
</protein>